<dbReference type="PROSITE" id="PS51898">
    <property type="entry name" value="TYR_RECOMBINASE"/>
    <property type="match status" value="1"/>
</dbReference>
<evidence type="ECO:0000313" key="4">
    <source>
        <dbReference type="EMBL" id="HIY74491.1"/>
    </source>
</evidence>
<evidence type="ECO:0000256" key="1">
    <source>
        <dbReference type="ARBA" id="ARBA00023172"/>
    </source>
</evidence>
<reference evidence="4" key="1">
    <citation type="journal article" date="2021" name="PeerJ">
        <title>Extensive microbial diversity within the chicken gut microbiome revealed by metagenomics and culture.</title>
        <authorList>
            <person name="Gilroy R."/>
            <person name="Ravi A."/>
            <person name="Getino M."/>
            <person name="Pursley I."/>
            <person name="Horton D.L."/>
            <person name="Alikhan N.F."/>
            <person name="Baker D."/>
            <person name="Gharbi K."/>
            <person name="Hall N."/>
            <person name="Watson M."/>
            <person name="Adriaenssens E.M."/>
            <person name="Foster-Nyarko E."/>
            <person name="Jarju S."/>
            <person name="Secka A."/>
            <person name="Antonio M."/>
            <person name="Oren A."/>
            <person name="Chaudhuri R.R."/>
            <person name="La Ragione R."/>
            <person name="Hildebrand F."/>
            <person name="Pallen M.J."/>
        </authorList>
    </citation>
    <scope>NUCLEOTIDE SEQUENCE</scope>
    <source>
        <strain evidence="4">CHK33-7979</strain>
    </source>
</reference>
<dbReference type="GO" id="GO:0006310">
    <property type="term" value="P:DNA recombination"/>
    <property type="evidence" value="ECO:0007669"/>
    <property type="project" value="UniProtKB-KW"/>
</dbReference>
<gene>
    <name evidence="4" type="ORF">H9826_11085</name>
</gene>
<reference evidence="4" key="2">
    <citation type="submission" date="2021-04" db="EMBL/GenBank/DDBJ databases">
        <authorList>
            <person name="Gilroy R."/>
        </authorList>
    </citation>
    <scope>NUCLEOTIDE SEQUENCE</scope>
    <source>
        <strain evidence="4">CHK33-7979</strain>
    </source>
</reference>
<feature type="region of interest" description="Disordered" evidence="2">
    <location>
        <begin position="1"/>
        <end position="28"/>
    </location>
</feature>
<dbReference type="InterPro" id="IPR013762">
    <property type="entry name" value="Integrase-like_cat_sf"/>
</dbReference>
<dbReference type="InterPro" id="IPR011010">
    <property type="entry name" value="DNA_brk_join_enz"/>
</dbReference>
<comment type="caution">
    <text evidence="4">The sequence shown here is derived from an EMBL/GenBank/DDBJ whole genome shotgun (WGS) entry which is preliminary data.</text>
</comment>
<evidence type="ECO:0000313" key="5">
    <source>
        <dbReference type="Proteomes" id="UP000886824"/>
    </source>
</evidence>
<dbReference type="EMBL" id="DXCX01000121">
    <property type="protein sequence ID" value="HIY74491.1"/>
    <property type="molecule type" value="Genomic_DNA"/>
</dbReference>
<feature type="domain" description="Tyr recombinase" evidence="3">
    <location>
        <begin position="1"/>
        <end position="160"/>
    </location>
</feature>
<dbReference type="GO" id="GO:0003677">
    <property type="term" value="F:DNA binding"/>
    <property type="evidence" value="ECO:0007669"/>
    <property type="project" value="InterPro"/>
</dbReference>
<sequence>MPRNNETGRAANGSGSIRKRTVTKNGKSYTYRETRVTVGHDPIIGRQVQRSITGKTQKEVAQKMREMAVKVDRGTYQAPSNQAGSFLSYRTVYDCFKRVMVKIGAPSTRFHDLRHTYAVMAIQSGDDIKTVQENLGHATAAFTLDVYGHVTAQMKQASADRMEKFIQSVSA</sequence>
<protein>
    <submittedName>
        <fullName evidence="4">Tyrosine-type recombinase/integrase</fullName>
    </submittedName>
</protein>
<dbReference type="GO" id="GO:0015074">
    <property type="term" value="P:DNA integration"/>
    <property type="evidence" value="ECO:0007669"/>
    <property type="project" value="InterPro"/>
</dbReference>
<name>A0A9D1Z6S1_9FIRM</name>
<dbReference type="SUPFAM" id="SSF56349">
    <property type="entry name" value="DNA breaking-rejoining enzymes"/>
    <property type="match status" value="1"/>
</dbReference>
<dbReference type="Gene3D" id="1.10.443.10">
    <property type="entry name" value="Intergrase catalytic core"/>
    <property type="match status" value="1"/>
</dbReference>
<organism evidence="4 5">
    <name type="scientific">Candidatus Intestinimonas merdavium</name>
    <dbReference type="NCBI Taxonomy" id="2838622"/>
    <lineage>
        <taxon>Bacteria</taxon>
        <taxon>Bacillati</taxon>
        <taxon>Bacillota</taxon>
        <taxon>Clostridia</taxon>
        <taxon>Eubacteriales</taxon>
        <taxon>Intestinimonas</taxon>
    </lineage>
</organism>
<dbReference type="Pfam" id="PF00589">
    <property type="entry name" value="Phage_integrase"/>
    <property type="match status" value="1"/>
</dbReference>
<proteinExistence type="predicted"/>
<keyword evidence="1" id="KW-0233">DNA recombination</keyword>
<dbReference type="Proteomes" id="UP000886824">
    <property type="component" value="Unassembled WGS sequence"/>
</dbReference>
<evidence type="ECO:0000256" key="2">
    <source>
        <dbReference type="SAM" id="MobiDB-lite"/>
    </source>
</evidence>
<evidence type="ECO:0000259" key="3">
    <source>
        <dbReference type="PROSITE" id="PS51898"/>
    </source>
</evidence>
<dbReference type="InterPro" id="IPR002104">
    <property type="entry name" value="Integrase_catalytic"/>
</dbReference>
<accession>A0A9D1Z6S1</accession>
<dbReference type="AlphaFoldDB" id="A0A9D1Z6S1"/>